<keyword evidence="2" id="KW-1185">Reference proteome</keyword>
<evidence type="ECO:0000313" key="2">
    <source>
        <dbReference type="Proteomes" id="UP001432000"/>
    </source>
</evidence>
<organism evidence="1 2">
    <name type="scientific">Rhodococcus sovatensis</name>
    <dbReference type="NCBI Taxonomy" id="1805840"/>
    <lineage>
        <taxon>Bacteria</taxon>
        <taxon>Bacillati</taxon>
        <taxon>Actinomycetota</taxon>
        <taxon>Actinomycetes</taxon>
        <taxon>Mycobacteriales</taxon>
        <taxon>Nocardiaceae</taxon>
        <taxon>Rhodococcus</taxon>
    </lineage>
</organism>
<dbReference type="EMBL" id="CP147846">
    <property type="protein sequence ID" value="WXG71311.1"/>
    <property type="molecule type" value="Genomic_DNA"/>
</dbReference>
<dbReference type="RefSeq" id="WP_338893042.1">
    <property type="nucleotide sequence ID" value="NZ_CP147846.1"/>
</dbReference>
<dbReference type="Proteomes" id="UP001432000">
    <property type="component" value="Chromosome"/>
</dbReference>
<accession>A0ABZ2PQ60</accession>
<proteinExistence type="predicted"/>
<dbReference type="InterPro" id="IPR032716">
    <property type="entry name" value="ACC_epsilon"/>
</dbReference>
<reference evidence="1 2" key="1">
    <citation type="submission" date="2024-03" db="EMBL/GenBank/DDBJ databases">
        <title>Natural products discovery in diverse microorganisms through a two-stage MS feature dereplication strategy.</title>
        <authorList>
            <person name="Zhang R."/>
        </authorList>
    </citation>
    <scope>NUCLEOTIDE SEQUENCE [LARGE SCALE GENOMIC DNA]</scope>
    <source>
        <strain evidence="1 2">18930</strain>
    </source>
</reference>
<dbReference type="Pfam" id="PF13822">
    <property type="entry name" value="ACC_epsilon"/>
    <property type="match status" value="1"/>
</dbReference>
<evidence type="ECO:0000313" key="1">
    <source>
        <dbReference type="EMBL" id="WXG71311.1"/>
    </source>
</evidence>
<sequence length="104" mass="11070">MSAEAISRDTDIAAELADTDFDAFDESASTDEAVQAQLRDAIRVVKGNPSDEEIAALVAVLTAAASAASPVTDTRPSELWGTPVSMHRTFTPFSPYSYAATNRF</sequence>
<protein>
    <submittedName>
        <fullName evidence="1">Acyl-CoA carboxylase subunit epsilon</fullName>
    </submittedName>
</protein>
<name>A0ABZ2PQ60_9NOCA</name>
<gene>
    <name evidence="1" type="ORF">WDS16_12995</name>
</gene>